<evidence type="ECO:0000313" key="2">
    <source>
        <dbReference type="EMBL" id="MFI0794216.1"/>
    </source>
</evidence>
<dbReference type="PANTHER" id="PTHR33495">
    <property type="entry name" value="ANTI-SIGMA FACTOR ANTAGONIST TM_1081-RELATED-RELATED"/>
    <property type="match status" value="1"/>
</dbReference>
<feature type="domain" description="STAS" evidence="1">
    <location>
        <begin position="18"/>
        <end position="124"/>
    </location>
</feature>
<dbReference type="EMBL" id="JBIRPU010000010">
    <property type="protein sequence ID" value="MFI0794216.1"/>
    <property type="molecule type" value="Genomic_DNA"/>
</dbReference>
<dbReference type="SUPFAM" id="SSF52091">
    <property type="entry name" value="SpoIIaa-like"/>
    <property type="match status" value="1"/>
</dbReference>
<proteinExistence type="predicted"/>
<evidence type="ECO:0000259" key="1">
    <source>
        <dbReference type="PROSITE" id="PS50801"/>
    </source>
</evidence>
<gene>
    <name evidence="2" type="ORF">ACH4OY_16250</name>
</gene>
<dbReference type="PANTHER" id="PTHR33495:SF2">
    <property type="entry name" value="ANTI-SIGMA FACTOR ANTAGONIST TM_1081-RELATED"/>
    <property type="match status" value="1"/>
</dbReference>
<dbReference type="CDD" id="cd07043">
    <property type="entry name" value="STAS_anti-anti-sigma_factors"/>
    <property type="match status" value="1"/>
</dbReference>
<name>A0ABW7SMS7_9ACTN</name>
<evidence type="ECO:0000313" key="3">
    <source>
        <dbReference type="Proteomes" id="UP001611075"/>
    </source>
</evidence>
<dbReference type="Proteomes" id="UP001611075">
    <property type="component" value="Unassembled WGS sequence"/>
</dbReference>
<dbReference type="InterPro" id="IPR002645">
    <property type="entry name" value="STAS_dom"/>
</dbReference>
<dbReference type="Gene3D" id="3.30.750.24">
    <property type="entry name" value="STAS domain"/>
    <property type="match status" value="1"/>
</dbReference>
<reference evidence="2 3" key="1">
    <citation type="submission" date="2024-10" db="EMBL/GenBank/DDBJ databases">
        <title>The Natural Products Discovery Center: Release of the First 8490 Sequenced Strains for Exploring Actinobacteria Biosynthetic Diversity.</title>
        <authorList>
            <person name="Kalkreuter E."/>
            <person name="Kautsar S.A."/>
            <person name="Yang D."/>
            <person name="Bader C.D."/>
            <person name="Teijaro C.N."/>
            <person name="Fluegel L."/>
            <person name="Davis C.M."/>
            <person name="Simpson J.R."/>
            <person name="Lauterbach L."/>
            <person name="Steele A.D."/>
            <person name="Gui C."/>
            <person name="Meng S."/>
            <person name="Li G."/>
            <person name="Viehrig K."/>
            <person name="Ye F."/>
            <person name="Su P."/>
            <person name="Kiefer A.F."/>
            <person name="Nichols A."/>
            <person name="Cepeda A.J."/>
            <person name="Yan W."/>
            <person name="Fan B."/>
            <person name="Jiang Y."/>
            <person name="Adhikari A."/>
            <person name="Zheng C.-J."/>
            <person name="Schuster L."/>
            <person name="Cowan T.M."/>
            <person name="Smanski M.J."/>
            <person name="Chevrette M.G."/>
            <person name="De Carvalho L.P.S."/>
            <person name="Shen B."/>
        </authorList>
    </citation>
    <scope>NUCLEOTIDE SEQUENCE [LARGE SCALE GENOMIC DNA]</scope>
    <source>
        <strain evidence="2 3">NPDC021253</strain>
    </source>
</reference>
<dbReference type="PROSITE" id="PS50801">
    <property type="entry name" value="STAS"/>
    <property type="match status" value="1"/>
</dbReference>
<dbReference type="InterPro" id="IPR036513">
    <property type="entry name" value="STAS_dom_sf"/>
</dbReference>
<dbReference type="RefSeq" id="WP_396680330.1">
    <property type="nucleotide sequence ID" value="NZ_JBIRPU010000010.1"/>
</dbReference>
<comment type="caution">
    <text evidence="2">The sequence shown here is derived from an EMBL/GenBank/DDBJ whole genome shotgun (WGS) entry which is preliminary data.</text>
</comment>
<organism evidence="2 3">
    <name type="scientific">Micromonospora rubida</name>
    <dbReference type="NCBI Taxonomy" id="2697657"/>
    <lineage>
        <taxon>Bacteria</taxon>
        <taxon>Bacillati</taxon>
        <taxon>Actinomycetota</taxon>
        <taxon>Actinomycetes</taxon>
        <taxon>Micromonosporales</taxon>
        <taxon>Micromonosporaceae</taxon>
        <taxon>Micromonospora</taxon>
    </lineage>
</organism>
<accession>A0ABW7SMS7</accession>
<sequence>MSPATPMPVPWSTPSHLSITPLAVTEGRGLLVVIGEIDLATSGELAAALADALGGPPLSALEVDFAGVRFLDSSGILVLLRAHARAAEQGCRLTVTDVRSAVRRVLEITGVLATLGLDSTSPAC</sequence>
<dbReference type="InterPro" id="IPR058548">
    <property type="entry name" value="MlaB-like_STAS"/>
</dbReference>
<protein>
    <submittedName>
        <fullName evidence="2">STAS domain-containing protein</fullName>
    </submittedName>
</protein>
<dbReference type="Pfam" id="PF13466">
    <property type="entry name" value="STAS_2"/>
    <property type="match status" value="1"/>
</dbReference>
<keyword evidence="3" id="KW-1185">Reference proteome</keyword>